<keyword evidence="1" id="KW-0732">Signal</keyword>
<dbReference type="SUPFAM" id="SSF52058">
    <property type="entry name" value="L domain-like"/>
    <property type="match status" value="1"/>
</dbReference>
<dbReference type="EMBL" id="ABGD02000024">
    <property type="protein sequence ID" value="EDS10209.1"/>
    <property type="molecule type" value="Genomic_DNA"/>
</dbReference>
<dbReference type="eggNOG" id="COG4886">
    <property type="taxonomic scope" value="Bacteria"/>
</dbReference>
<comment type="caution">
    <text evidence="2">The sequence shown here is derived from an EMBL/GenBank/DDBJ whole genome shotgun (WGS) entry which is preliminary data.</text>
</comment>
<feature type="chain" id="PRO_5002751664" evidence="1">
    <location>
        <begin position="27"/>
        <end position="790"/>
    </location>
</feature>
<gene>
    <name evidence="2" type="ORF">ANACOL_02805</name>
</gene>
<dbReference type="PANTHER" id="PTHR45661:SF3">
    <property type="entry name" value="IG-LIKE DOMAIN-CONTAINING PROTEIN"/>
    <property type="match status" value="1"/>
</dbReference>
<sequence length="790" mass="84738">MTYRKEIITRLTALVLSLSMMTTAYAVKPNEVTEPLENTGTTAVTLTVLDSGGDGEGPGTGGDEGFIIATVPAELPIVMDLQGKITVPNDAKIINHSDESNIEIINIDTIMGDGWEIADFRDDFKSKQENSKELGLRLRGDELSTDGSFNLTDGNWVVAKDEGVLQLQMAAKLPKQSETSRTQIATVQFTLDLTNKEASIDKPVIPEEPEEQSTITNDWGKDRVLKSSVTPVVISYDSTLADVRIVSVESNSPSVTVEKSKQKRSLGNPGEEVWNVKAVSKGAATITAELSTGDTTSFDVMVYELELDDGGTVTVPEIPNKGEGDKLITGDLVIDIPIQTPDGKDKITVTPTIPDGTVLEEGDNTIDTTVTVDGVTINITINITIQSSNPSDGLHQSIEDAQAMGFTFSSYEDGLQIDSFDNKQFKSEINVPEQIGDFKVLKINDNAFSGQSNLARITLPKTINEIGTDAFKGCSSLSLALPSEDISVGLGLGDIKELYVKSLTPNRDISGVAEAIGSGVDVYVNNVIFTDTEKLKLQTVTVNYKDVTMWFLCIGDTGEVVEARPLNFNTGKEEEIPFTPSIFGTATDVVYPKYINGVLVEKIPRDMFPNYMSLKTLYLPDSIKEAESGTSISTAIYTSENKGSIIITINNTEGSIKGFGSLGSPYYSDVFIQYTNTARLADGKLQFPVGITEIPKYYCNGVSIVESVEIPSSVVTIGTGAFSSCNALTSVVINDGVKTIGEAAFAGIGVSSLKVPDTVTTIGPNAFKGISQIYYNGSAEGAPWGALKLN</sequence>
<proteinExistence type="predicted"/>
<reference evidence="2" key="1">
    <citation type="submission" date="2007-11" db="EMBL/GenBank/DDBJ databases">
        <authorList>
            <person name="Fulton L."/>
            <person name="Clifton S."/>
            <person name="Fulton B."/>
            <person name="Xu J."/>
            <person name="Minx P."/>
            <person name="Pepin K.H."/>
            <person name="Johnson M."/>
            <person name="Thiruvilangam P."/>
            <person name="Bhonagiri V."/>
            <person name="Nash W.E."/>
            <person name="Mardis E.R."/>
            <person name="Wilson R.K."/>
        </authorList>
    </citation>
    <scope>NUCLEOTIDE SEQUENCE [LARGE SCALE GENOMIC DNA]</scope>
    <source>
        <strain evidence="2">DSM 17241</strain>
    </source>
</reference>
<evidence type="ECO:0000313" key="3">
    <source>
        <dbReference type="Proteomes" id="UP000003803"/>
    </source>
</evidence>
<dbReference type="AlphaFoldDB" id="B0PE20"/>
<protein>
    <submittedName>
        <fullName evidence="2">Uncharacterized protein</fullName>
    </submittedName>
</protein>
<feature type="signal peptide" evidence="1">
    <location>
        <begin position="1"/>
        <end position="26"/>
    </location>
</feature>
<dbReference type="PANTHER" id="PTHR45661">
    <property type="entry name" value="SURFACE ANTIGEN"/>
    <property type="match status" value="1"/>
</dbReference>
<dbReference type="HOGENOM" id="CLU_355146_0_0_9"/>
<dbReference type="Proteomes" id="UP000003803">
    <property type="component" value="Unassembled WGS sequence"/>
</dbReference>
<dbReference type="Gene3D" id="3.80.10.10">
    <property type="entry name" value="Ribonuclease Inhibitor"/>
    <property type="match status" value="2"/>
</dbReference>
<dbReference type="InterPro" id="IPR053139">
    <property type="entry name" value="Surface_bspA-like"/>
</dbReference>
<reference evidence="2" key="2">
    <citation type="submission" date="2013-09" db="EMBL/GenBank/DDBJ databases">
        <title>Draft genome sequence of Anaerotruncus colihominis(DSM 17241).</title>
        <authorList>
            <person name="Sudarsanam P."/>
            <person name="Ley R."/>
            <person name="Guruge J."/>
            <person name="Turnbaugh P.J."/>
            <person name="Mahowald M."/>
            <person name="Liep D."/>
            <person name="Gordon J."/>
        </authorList>
    </citation>
    <scope>NUCLEOTIDE SEQUENCE</scope>
    <source>
        <strain evidence="2">DSM 17241</strain>
    </source>
</reference>
<name>B0PE20_9FIRM</name>
<dbReference type="Pfam" id="PF13306">
    <property type="entry name" value="LRR_5"/>
    <property type="match status" value="2"/>
</dbReference>
<evidence type="ECO:0000313" key="2">
    <source>
        <dbReference type="EMBL" id="EDS10209.1"/>
    </source>
</evidence>
<keyword evidence="3" id="KW-1185">Reference proteome</keyword>
<evidence type="ECO:0000256" key="1">
    <source>
        <dbReference type="SAM" id="SignalP"/>
    </source>
</evidence>
<dbReference type="InterPro" id="IPR026906">
    <property type="entry name" value="LRR_5"/>
</dbReference>
<dbReference type="RefSeq" id="WP_006875709.1">
    <property type="nucleotide sequence ID" value="NZ_DS544185.1"/>
</dbReference>
<organism evidence="2 3">
    <name type="scientific">Anaerotruncus colihominis DSM 17241</name>
    <dbReference type="NCBI Taxonomy" id="445972"/>
    <lineage>
        <taxon>Bacteria</taxon>
        <taxon>Bacillati</taxon>
        <taxon>Bacillota</taxon>
        <taxon>Clostridia</taxon>
        <taxon>Eubacteriales</taxon>
        <taxon>Oscillospiraceae</taxon>
        <taxon>Anaerotruncus</taxon>
    </lineage>
</organism>
<dbReference type="InterPro" id="IPR032675">
    <property type="entry name" value="LRR_dom_sf"/>
</dbReference>
<accession>B0PE20</accession>